<reference evidence="1 2" key="1">
    <citation type="submission" date="2006-06" db="EMBL/GenBank/DDBJ databases">
        <title>Complete sequence of Rubrobacter xylanophilus DSM 9941.</title>
        <authorList>
            <consortium name="US DOE Joint Genome Institute"/>
            <person name="Copeland A."/>
            <person name="Lucas S."/>
            <person name="Lapidus A."/>
            <person name="Barry K."/>
            <person name="Detter J.C."/>
            <person name="Glavina del Rio T."/>
            <person name="Hammon N."/>
            <person name="Israni S."/>
            <person name="Dalin E."/>
            <person name="Tice H."/>
            <person name="Pitluck S."/>
            <person name="Munk A.C."/>
            <person name="Brettin T."/>
            <person name="Bruce D."/>
            <person name="Han C."/>
            <person name="Tapia R."/>
            <person name="Gilna P."/>
            <person name="Schmutz J."/>
            <person name="Larimer F."/>
            <person name="Land M."/>
            <person name="Hauser L."/>
            <person name="Kyrpides N."/>
            <person name="Lykidis A."/>
            <person name="da Costa M.S."/>
            <person name="Rainey F.A."/>
            <person name="Empadinhas N."/>
            <person name="Jolivet E."/>
            <person name="Battista J.R."/>
            <person name="Richardson P."/>
        </authorList>
    </citation>
    <scope>NUCLEOTIDE SEQUENCE [LARGE SCALE GENOMIC DNA]</scope>
    <source>
        <strain evidence="2">DSM 9941 / NBRC 16129 / PRD-1</strain>
    </source>
</reference>
<evidence type="ECO:0000313" key="1">
    <source>
        <dbReference type="EMBL" id="ABG04829.1"/>
    </source>
</evidence>
<organism evidence="1 2">
    <name type="scientific">Rubrobacter xylanophilus (strain DSM 9941 / JCM 11954 / NBRC 16129 / PRD-1)</name>
    <dbReference type="NCBI Taxonomy" id="266117"/>
    <lineage>
        <taxon>Bacteria</taxon>
        <taxon>Bacillati</taxon>
        <taxon>Actinomycetota</taxon>
        <taxon>Rubrobacteria</taxon>
        <taxon>Rubrobacterales</taxon>
        <taxon>Rubrobacteraceae</taxon>
        <taxon>Rubrobacter</taxon>
    </lineage>
</organism>
<proteinExistence type="predicted"/>
<name>Q1AUU9_RUBXD</name>
<evidence type="ECO:0000313" key="2">
    <source>
        <dbReference type="Proteomes" id="UP000006637"/>
    </source>
</evidence>
<dbReference type="Proteomes" id="UP000006637">
    <property type="component" value="Chromosome"/>
</dbReference>
<accession>Q1AUU9</accession>
<gene>
    <name evidence="1" type="ordered locus">Rxyl_1879</name>
</gene>
<keyword evidence="2" id="KW-1185">Reference proteome</keyword>
<dbReference type="AlphaFoldDB" id="Q1AUU9"/>
<sequence length="124" mass="13594">MCTPILSTNTRATLGSTSADAITRQAVFITNPSRSLWRLSAPSFACGTDPSYGMAHMVKRLTETPLNMVSTTYSQCSRRVTNGRSPFERSSSRSLRLYPLIHLGSFTRCLTSGSRDSPLWALAT</sequence>
<protein>
    <submittedName>
        <fullName evidence="1">Uncharacterized protein</fullName>
    </submittedName>
</protein>
<dbReference type="KEGG" id="rxy:Rxyl_1879"/>
<dbReference type="STRING" id="266117.Rxyl_1879"/>
<dbReference type="EMBL" id="CP000386">
    <property type="protein sequence ID" value="ABG04829.1"/>
    <property type="molecule type" value="Genomic_DNA"/>
</dbReference>
<dbReference type="HOGENOM" id="CLU_2002214_0_0_11"/>